<feature type="domain" description="GGDEF" evidence="3">
    <location>
        <begin position="281"/>
        <end position="413"/>
    </location>
</feature>
<evidence type="ECO:0000256" key="1">
    <source>
        <dbReference type="SAM" id="Phobius"/>
    </source>
</evidence>
<feature type="domain" description="EAL" evidence="2">
    <location>
        <begin position="422"/>
        <end position="670"/>
    </location>
</feature>
<dbReference type="SMART" id="SM00052">
    <property type="entry name" value="EAL"/>
    <property type="match status" value="1"/>
</dbReference>
<dbReference type="PROSITE" id="PS50883">
    <property type="entry name" value="EAL"/>
    <property type="match status" value="1"/>
</dbReference>
<dbReference type="Gene3D" id="3.30.70.270">
    <property type="match status" value="1"/>
</dbReference>
<dbReference type="InterPro" id="IPR035919">
    <property type="entry name" value="EAL_sf"/>
</dbReference>
<dbReference type="Pfam" id="PF00563">
    <property type="entry name" value="EAL"/>
    <property type="match status" value="1"/>
</dbReference>
<keyword evidence="1" id="KW-0812">Transmembrane</keyword>
<dbReference type="PROSITE" id="PS50887">
    <property type="entry name" value="GGDEF"/>
    <property type="match status" value="1"/>
</dbReference>
<dbReference type="SUPFAM" id="SSF55073">
    <property type="entry name" value="Nucleotide cyclase"/>
    <property type="match status" value="1"/>
</dbReference>
<dbReference type="PANTHER" id="PTHR44757:SF2">
    <property type="entry name" value="BIOFILM ARCHITECTURE MAINTENANCE PROTEIN MBAA"/>
    <property type="match status" value="1"/>
</dbReference>
<keyword evidence="1" id="KW-1133">Transmembrane helix</keyword>
<evidence type="ECO:0000259" key="2">
    <source>
        <dbReference type="PROSITE" id="PS50883"/>
    </source>
</evidence>
<dbReference type="PANTHER" id="PTHR44757">
    <property type="entry name" value="DIGUANYLATE CYCLASE DGCP"/>
    <property type="match status" value="1"/>
</dbReference>
<name>A0ABY7TWT6_9SPHN</name>
<dbReference type="InterPro" id="IPR052155">
    <property type="entry name" value="Biofilm_reg_signaling"/>
</dbReference>
<dbReference type="RefSeq" id="WP_273617853.1">
    <property type="nucleotide sequence ID" value="NZ_CP117417.1"/>
</dbReference>
<dbReference type="InterPro" id="IPR001633">
    <property type="entry name" value="EAL_dom"/>
</dbReference>
<gene>
    <name evidence="4" type="ORF">PQ457_00350</name>
</gene>
<protein>
    <submittedName>
        <fullName evidence="4">EAL domain-containing protein</fullName>
    </submittedName>
</protein>
<evidence type="ECO:0000259" key="3">
    <source>
        <dbReference type="PROSITE" id="PS50887"/>
    </source>
</evidence>
<dbReference type="CDD" id="cd01948">
    <property type="entry name" value="EAL"/>
    <property type="match status" value="1"/>
</dbReference>
<dbReference type="SMART" id="SM00267">
    <property type="entry name" value="GGDEF"/>
    <property type="match status" value="1"/>
</dbReference>
<dbReference type="InterPro" id="IPR029787">
    <property type="entry name" value="Nucleotide_cyclase"/>
</dbReference>
<dbReference type="SUPFAM" id="SSF141868">
    <property type="entry name" value="EAL domain-like"/>
    <property type="match status" value="1"/>
</dbReference>
<dbReference type="CDD" id="cd01949">
    <property type="entry name" value="GGDEF"/>
    <property type="match status" value="1"/>
</dbReference>
<dbReference type="NCBIfam" id="TIGR00254">
    <property type="entry name" value="GGDEF"/>
    <property type="match status" value="1"/>
</dbReference>
<sequence length="671" mass="73291">MDSKNSPQEAQRKGLLRPINGLVFGAILMLVGATAVTLTRMGKSANDYEHGIISRSWQHNIRQWQTSGQTLIQQDEAPAHLAAGDRHWIEQAVLAPLRAQTGSGQIRLEPAGATDKTAALGLVHGAAVLSLPVTARTPAGAPAPYVLRVAVDQGLVSQFGGQHGQVHRLLRKGQPSISDHHIMPLTSPDGQLVASLAWPAINPFKASETEIPQMLLAIAAAFLMLVWLFMRRSNTIASDLIASEARARHLAFHDTLTGLPNRAMMFDRLGQLLAMSRRYAGEMAVHCLDLDRFKEVNDTLGHHAGDELIQQVGRRLSELCRDSDTVARLGGDEFVILQPEADGTGASHLAQRVLKLFEAPFVLEAGVVEVGVSIGVTLVSNPEIEPAEALRQADLALYGSKENGRNRVTFFEPDMDAALRMRRSLENDLRKALADGSLTMVYQPQMNGRGAIDAMEALVRWNHPERGAIAPSIFVPLCEESGLILDLGEFVFRRVFEETAGWGDVRVAINVSALQLRSPMFMATLTRLVAEFRVNPERYEIEITETALLGDDGITRDNITMLKQEGFSIALDDFGTGYSSLNSLKRFSVDKIKIDRSFVHNLEANDEAEGLVDAIVKLGRALKLDVVAEGVETEHQRDRLAACGCNTFQGFLVSRPVPASELNGLFSGHNP</sequence>
<reference evidence="4 5" key="1">
    <citation type="submission" date="2023-02" db="EMBL/GenBank/DDBJ databases">
        <title>Genome sequence of Novosphingobium humi KACC 19094.</title>
        <authorList>
            <person name="Kim S."/>
            <person name="Heo J."/>
            <person name="Kwon S.-W."/>
        </authorList>
    </citation>
    <scope>NUCLEOTIDE SEQUENCE [LARGE SCALE GENOMIC DNA]</scope>
    <source>
        <strain evidence="4 5">KACC 19094</strain>
    </source>
</reference>
<evidence type="ECO:0000313" key="5">
    <source>
        <dbReference type="Proteomes" id="UP001218231"/>
    </source>
</evidence>
<dbReference type="Pfam" id="PF00990">
    <property type="entry name" value="GGDEF"/>
    <property type="match status" value="1"/>
</dbReference>
<organism evidence="4 5">
    <name type="scientific">Novosphingobium humi</name>
    <dbReference type="NCBI Taxonomy" id="2282397"/>
    <lineage>
        <taxon>Bacteria</taxon>
        <taxon>Pseudomonadati</taxon>
        <taxon>Pseudomonadota</taxon>
        <taxon>Alphaproteobacteria</taxon>
        <taxon>Sphingomonadales</taxon>
        <taxon>Sphingomonadaceae</taxon>
        <taxon>Novosphingobium</taxon>
    </lineage>
</organism>
<dbReference type="Gene3D" id="3.20.20.450">
    <property type="entry name" value="EAL domain"/>
    <property type="match status" value="1"/>
</dbReference>
<accession>A0ABY7TWT6</accession>
<dbReference type="Proteomes" id="UP001218231">
    <property type="component" value="Chromosome"/>
</dbReference>
<evidence type="ECO:0000313" key="4">
    <source>
        <dbReference type="EMBL" id="WCT77481.1"/>
    </source>
</evidence>
<dbReference type="EMBL" id="CP117417">
    <property type="protein sequence ID" value="WCT77481.1"/>
    <property type="molecule type" value="Genomic_DNA"/>
</dbReference>
<dbReference type="InterPro" id="IPR000160">
    <property type="entry name" value="GGDEF_dom"/>
</dbReference>
<proteinExistence type="predicted"/>
<dbReference type="InterPro" id="IPR043128">
    <property type="entry name" value="Rev_trsase/Diguanyl_cyclase"/>
</dbReference>
<keyword evidence="1" id="KW-0472">Membrane</keyword>
<feature type="transmembrane region" description="Helical" evidence="1">
    <location>
        <begin position="20"/>
        <end position="38"/>
    </location>
</feature>
<keyword evidence="5" id="KW-1185">Reference proteome</keyword>